<evidence type="ECO:0000256" key="1">
    <source>
        <dbReference type="ARBA" id="ARBA00004123"/>
    </source>
</evidence>
<name>A0AAV5SYE1_9BILA</name>
<keyword evidence="4" id="KW-0804">Transcription</keyword>
<dbReference type="GO" id="GO:0000785">
    <property type="term" value="C:chromatin"/>
    <property type="evidence" value="ECO:0007669"/>
    <property type="project" value="TreeGrafter"/>
</dbReference>
<evidence type="ECO:0000256" key="4">
    <source>
        <dbReference type="ARBA" id="ARBA00023163"/>
    </source>
</evidence>
<dbReference type="CDD" id="cd00182">
    <property type="entry name" value="T-box"/>
    <property type="match status" value="1"/>
</dbReference>
<dbReference type="InterPro" id="IPR008967">
    <property type="entry name" value="p53-like_TF_DNA-bd_sf"/>
</dbReference>
<dbReference type="InterPro" id="IPR001699">
    <property type="entry name" value="TF_T-box"/>
</dbReference>
<feature type="non-terminal residue" evidence="9">
    <location>
        <position position="316"/>
    </location>
</feature>
<dbReference type="EMBL" id="BTSX01000003">
    <property type="protein sequence ID" value="GMS87377.1"/>
    <property type="molecule type" value="Genomic_DNA"/>
</dbReference>
<dbReference type="PROSITE" id="PS01283">
    <property type="entry name" value="TBOX_1"/>
    <property type="match status" value="1"/>
</dbReference>
<keyword evidence="2" id="KW-0805">Transcription regulation</keyword>
<evidence type="ECO:0000313" key="10">
    <source>
        <dbReference type="Proteomes" id="UP001432027"/>
    </source>
</evidence>
<keyword evidence="10" id="KW-1185">Reference proteome</keyword>
<organism evidence="9 10">
    <name type="scientific">Pristionchus entomophagus</name>
    <dbReference type="NCBI Taxonomy" id="358040"/>
    <lineage>
        <taxon>Eukaryota</taxon>
        <taxon>Metazoa</taxon>
        <taxon>Ecdysozoa</taxon>
        <taxon>Nematoda</taxon>
        <taxon>Chromadorea</taxon>
        <taxon>Rhabditida</taxon>
        <taxon>Rhabditina</taxon>
        <taxon>Diplogasteromorpha</taxon>
        <taxon>Diplogasteroidea</taxon>
        <taxon>Neodiplogasteridae</taxon>
        <taxon>Pristionchus</taxon>
    </lineage>
</organism>
<dbReference type="AlphaFoldDB" id="A0AAV5SYE1"/>
<dbReference type="GO" id="GO:0001708">
    <property type="term" value="P:cell fate specification"/>
    <property type="evidence" value="ECO:0007669"/>
    <property type="project" value="TreeGrafter"/>
</dbReference>
<feature type="compositionally biased region" description="Low complexity" evidence="7">
    <location>
        <begin position="289"/>
        <end position="316"/>
    </location>
</feature>
<dbReference type="Pfam" id="PF00907">
    <property type="entry name" value="T-box"/>
    <property type="match status" value="1"/>
</dbReference>
<dbReference type="PANTHER" id="PTHR11267:SF204">
    <property type="entry name" value="SPADETAIL"/>
    <property type="match status" value="1"/>
</dbReference>
<dbReference type="SMART" id="SM00425">
    <property type="entry name" value="TBOX"/>
    <property type="match status" value="1"/>
</dbReference>
<dbReference type="InterPro" id="IPR046360">
    <property type="entry name" value="T-box_DNA-bd"/>
</dbReference>
<protein>
    <recommendedName>
        <fullName evidence="8">T-box domain-containing protein</fullName>
    </recommendedName>
</protein>
<evidence type="ECO:0000259" key="8">
    <source>
        <dbReference type="PROSITE" id="PS50252"/>
    </source>
</evidence>
<evidence type="ECO:0000313" key="9">
    <source>
        <dbReference type="EMBL" id="GMS87377.1"/>
    </source>
</evidence>
<comment type="caution">
    <text evidence="6">Lacks conserved residue(s) required for the propagation of feature annotation.</text>
</comment>
<feature type="region of interest" description="Disordered" evidence="7">
    <location>
        <begin position="263"/>
        <end position="316"/>
    </location>
</feature>
<comment type="caution">
    <text evidence="9">The sequence shown here is derived from an EMBL/GenBank/DDBJ whole genome shotgun (WGS) entry which is preliminary data.</text>
</comment>
<dbReference type="Proteomes" id="UP001432027">
    <property type="component" value="Unassembled WGS sequence"/>
</dbReference>
<accession>A0AAV5SYE1</accession>
<keyword evidence="5 6" id="KW-0539">Nucleus</keyword>
<dbReference type="InterPro" id="IPR018186">
    <property type="entry name" value="TF_T-box_CS"/>
</dbReference>
<keyword evidence="3 6" id="KW-0238">DNA-binding</keyword>
<feature type="region of interest" description="Disordered" evidence="7">
    <location>
        <begin position="190"/>
        <end position="244"/>
    </location>
</feature>
<reference evidence="9" key="1">
    <citation type="submission" date="2023-10" db="EMBL/GenBank/DDBJ databases">
        <title>Genome assembly of Pristionchus species.</title>
        <authorList>
            <person name="Yoshida K."/>
            <person name="Sommer R.J."/>
        </authorList>
    </citation>
    <scope>NUCLEOTIDE SEQUENCE</scope>
    <source>
        <strain evidence="9">RS0144</strain>
    </source>
</reference>
<dbReference type="GO" id="GO:0005634">
    <property type="term" value="C:nucleus"/>
    <property type="evidence" value="ECO:0007669"/>
    <property type="project" value="UniProtKB-SubCell"/>
</dbReference>
<dbReference type="GO" id="GO:0000981">
    <property type="term" value="F:DNA-binding transcription factor activity, RNA polymerase II-specific"/>
    <property type="evidence" value="ECO:0007669"/>
    <property type="project" value="TreeGrafter"/>
</dbReference>
<feature type="domain" description="T-box" evidence="8">
    <location>
        <begin position="10"/>
        <end position="197"/>
    </location>
</feature>
<evidence type="ECO:0000256" key="2">
    <source>
        <dbReference type="ARBA" id="ARBA00023015"/>
    </source>
</evidence>
<dbReference type="Gene3D" id="2.60.40.820">
    <property type="entry name" value="Transcription factor, T-box"/>
    <property type="match status" value="1"/>
</dbReference>
<gene>
    <name evidence="9" type="ORF">PENTCL1PPCAC_9552</name>
</gene>
<dbReference type="PRINTS" id="PR00937">
    <property type="entry name" value="TBOX"/>
</dbReference>
<proteinExistence type="predicted"/>
<evidence type="ECO:0000256" key="7">
    <source>
        <dbReference type="SAM" id="MobiDB-lite"/>
    </source>
</evidence>
<dbReference type="GO" id="GO:0045893">
    <property type="term" value="P:positive regulation of DNA-templated transcription"/>
    <property type="evidence" value="ECO:0007669"/>
    <property type="project" value="InterPro"/>
</dbReference>
<dbReference type="GO" id="GO:0000978">
    <property type="term" value="F:RNA polymerase II cis-regulatory region sequence-specific DNA binding"/>
    <property type="evidence" value="ECO:0007669"/>
    <property type="project" value="InterPro"/>
</dbReference>
<dbReference type="InterPro" id="IPR036960">
    <property type="entry name" value="T-box_sf"/>
</dbReference>
<comment type="subcellular location">
    <subcellularLocation>
        <location evidence="1 6">Nucleus</location>
    </subcellularLocation>
</comment>
<dbReference type="PROSITE" id="PS50252">
    <property type="entry name" value="TBOX_3"/>
    <property type="match status" value="1"/>
</dbReference>
<dbReference type="PANTHER" id="PTHR11267">
    <property type="entry name" value="T-BOX PROTEIN-RELATED"/>
    <property type="match status" value="1"/>
</dbReference>
<feature type="non-terminal residue" evidence="9">
    <location>
        <position position="1"/>
    </location>
</feature>
<evidence type="ECO:0000256" key="5">
    <source>
        <dbReference type="ARBA" id="ARBA00023242"/>
    </source>
</evidence>
<feature type="compositionally biased region" description="Low complexity" evidence="7">
    <location>
        <begin position="263"/>
        <end position="278"/>
    </location>
</feature>
<sequence length="316" mass="35047">SSGGGISVQLVNQALWRDFHANLTEMIVTKTGRKLFPKLEVLIAGLAPTKIYGIHLRLERADDLKYRFTQSKWSWQRDDDAACFPTPAPIDSNEGFQQTGEFWSSKPIAFDNFKITNSEEEAGKSRSMVQTLHKYVPVVYVYEMAPGVSYAAPSLTGGCVHMVRLTLAEFVTVTAYQNEKIKTLKTAHNPFAKGCRGHSATQKREPADLPDLQQQQQQRRKRSYSPQGRHDLLGHRSIEGAPTSKMVSPAFPAHMMAPSPIYATVPPQAQQPTVPTATNPFPSPPQEKTPPTVTPNTVSPFDFPSFPTTSFDGYNP</sequence>
<feature type="compositionally biased region" description="Basic and acidic residues" evidence="7">
    <location>
        <begin position="228"/>
        <end position="238"/>
    </location>
</feature>
<evidence type="ECO:0000256" key="3">
    <source>
        <dbReference type="ARBA" id="ARBA00023125"/>
    </source>
</evidence>
<evidence type="ECO:0000256" key="6">
    <source>
        <dbReference type="PROSITE-ProRule" id="PRU00201"/>
    </source>
</evidence>
<dbReference type="SUPFAM" id="SSF49417">
    <property type="entry name" value="p53-like transcription factors"/>
    <property type="match status" value="1"/>
</dbReference>